<evidence type="ECO:0000313" key="2">
    <source>
        <dbReference type="Proteomes" id="UP000799291"/>
    </source>
</evidence>
<dbReference type="PANTHER" id="PTHR46082">
    <property type="entry name" value="ATP/GTP-BINDING PROTEIN-RELATED"/>
    <property type="match status" value="1"/>
</dbReference>
<dbReference type="AlphaFoldDB" id="A0A6G1JGY2"/>
<dbReference type="InterPro" id="IPR053137">
    <property type="entry name" value="NLR-like"/>
</dbReference>
<name>A0A6G1JGY2_9PLEO</name>
<protein>
    <recommendedName>
        <fullName evidence="3">Kinesin light chain</fullName>
    </recommendedName>
</protein>
<dbReference type="Pfam" id="PF13374">
    <property type="entry name" value="TPR_10"/>
    <property type="match status" value="1"/>
</dbReference>
<gene>
    <name evidence="1" type="ORF">K458DRAFT_458742</name>
</gene>
<dbReference type="Proteomes" id="UP000799291">
    <property type="component" value="Unassembled WGS sequence"/>
</dbReference>
<evidence type="ECO:0008006" key="3">
    <source>
        <dbReference type="Google" id="ProtNLM"/>
    </source>
</evidence>
<evidence type="ECO:0000313" key="1">
    <source>
        <dbReference type="EMBL" id="KAF2689812.1"/>
    </source>
</evidence>
<organism evidence="1 2">
    <name type="scientific">Lentithecium fluviatile CBS 122367</name>
    <dbReference type="NCBI Taxonomy" id="1168545"/>
    <lineage>
        <taxon>Eukaryota</taxon>
        <taxon>Fungi</taxon>
        <taxon>Dikarya</taxon>
        <taxon>Ascomycota</taxon>
        <taxon>Pezizomycotina</taxon>
        <taxon>Dothideomycetes</taxon>
        <taxon>Pleosporomycetidae</taxon>
        <taxon>Pleosporales</taxon>
        <taxon>Massarineae</taxon>
        <taxon>Lentitheciaceae</taxon>
        <taxon>Lentithecium</taxon>
    </lineage>
</organism>
<keyword evidence="2" id="KW-1185">Reference proteome</keyword>
<dbReference type="EMBL" id="MU005571">
    <property type="protein sequence ID" value="KAF2689812.1"/>
    <property type="molecule type" value="Genomic_DNA"/>
</dbReference>
<sequence length="71" mass="8158">MVGTRKRELGKEHHSTLTSMANLASTYRNQGRWKEAKELEVEVIETRKRVVREEHPSVLTSMANLAHTLKS</sequence>
<dbReference type="OrthoDB" id="5986190at2759"/>
<proteinExistence type="predicted"/>
<dbReference type="PANTHER" id="PTHR46082:SF6">
    <property type="entry name" value="AAA+ ATPASE DOMAIN-CONTAINING PROTEIN-RELATED"/>
    <property type="match status" value="1"/>
</dbReference>
<dbReference type="SUPFAM" id="SSF48452">
    <property type="entry name" value="TPR-like"/>
    <property type="match status" value="1"/>
</dbReference>
<reference evidence="1" key="1">
    <citation type="journal article" date="2020" name="Stud. Mycol.">
        <title>101 Dothideomycetes genomes: a test case for predicting lifestyles and emergence of pathogens.</title>
        <authorList>
            <person name="Haridas S."/>
            <person name="Albert R."/>
            <person name="Binder M."/>
            <person name="Bloem J."/>
            <person name="Labutti K."/>
            <person name="Salamov A."/>
            <person name="Andreopoulos B."/>
            <person name="Baker S."/>
            <person name="Barry K."/>
            <person name="Bills G."/>
            <person name="Bluhm B."/>
            <person name="Cannon C."/>
            <person name="Castanera R."/>
            <person name="Culley D."/>
            <person name="Daum C."/>
            <person name="Ezra D."/>
            <person name="Gonzalez J."/>
            <person name="Henrissat B."/>
            <person name="Kuo A."/>
            <person name="Liang C."/>
            <person name="Lipzen A."/>
            <person name="Lutzoni F."/>
            <person name="Magnuson J."/>
            <person name="Mondo S."/>
            <person name="Nolan M."/>
            <person name="Ohm R."/>
            <person name="Pangilinan J."/>
            <person name="Park H.-J."/>
            <person name="Ramirez L."/>
            <person name="Alfaro M."/>
            <person name="Sun H."/>
            <person name="Tritt A."/>
            <person name="Yoshinaga Y."/>
            <person name="Zwiers L.-H."/>
            <person name="Turgeon B."/>
            <person name="Goodwin S."/>
            <person name="Spatafora J."/>
            <person name="Crous P."/>
            <person name="Grigoriev I."/>
        </authorList>
    </citation>
    <scope>NUCLEOTIDE SEQUENCE</scope>
    <source>
        <strain evidence="1">CBS 122367</strain>
    </source>
</reference>
<accession>A0A6G1JGY2</accession>
<dbReference type="InterPro" id="IPR011990">
    <property type="entry name" value="TPR-like_helical_dom_sf"/>
</dbReference>
<dbReference type="Gene3D" id="1.25.40.10">
    <property type="entry name" value="Tetratricopeptide repeat domain"/>
    <property type="match status" value="1"/>
</dbReference>